<evidence type="ECO:0000259" key="2">
    <source>
        <dbReference type="Pfam" id="PF00868"/>
    </source>
</evidence>
<accession>A0A182S9Y5</accession>
<dbReference type="Proteomes" id="UP000075901">
    <property type="component" value="Unassembled WGS sequence"/>
</dbReference>
<reference evidence="4" key="1">
    <citation type="submission" date="2013-09" db="EMBL/GenBank/DDBJ databases">
        <title>The Genome Sequence of Anopheles maculatus species B.</title>
        <authorList>
            <consortium name="The Broad Institute Genomics Platform"/>
            <person name="Neafsey D.E."/>
            <person name="Besansky N."/>
            <person name="Howell P."/>
            <person name="Walton C."/>
            <person name="Young S.K."/>
            <person name="Zeng Q."/>
            <person name="Gargeya S."/>
            <person name="Fitzgerald M."/>
            <person name="Haas B."/>
            <person name="Abouelleil A."/>
            <person name="Allen A.W."/>
            <person name="Alvarado L."/>
            <person name="Arachchi H.M."/>
            <person name="Berlin A.M."/>
            <person name="Chapman S.B."/>
            <person name="Gainer-Dewar J."/>
            <person name="Goldberg J."/>
            <person name="Griggs A."/>
            <person name="Gujja S."/>
            <person name="Hansen M."/>
            <person name="Howarth C."/>
            <person name="Imamovic A."/>
            <person name="Ireland A."/>
            <person name="Larimer J."/>
            <person name="McCowan C."/>
            <person name="Murphy C."/>
            <person name="Pearson M."/>
            <person name="Poon T.W."/>
            <person name="Priest M."/>
            <person name="Roberts A."/>
            <person name="Saif S."/>
            <person name="Shea T."/>
            <person name="Sisk P."/>
            <person name="Sykes S."/>
            <person name="Wortman J."/>
            <person name="Nusbaum C."/>
            <person name="Birren B."/>
        </authorList>
    </citation>
    <scope>NUCLEOTIDE SEQUENCE [LARGE SCALE GENOMIC DNA]</scope>
    <source>
        <strain evidence="4">maculatus3</strain>
    </source>
</reference>
<dbReference type="VEuPathDB" id="VectorBase:AMAM002610"/>
<organism evidence="3 4">
    <name type="scientific">Anopheles maculatus</name>
    <dbReference type="NCBI Taxonomy" id="74869"/>
    <lineage>
        <taxon>Eukaryota</taxon>
        <taxon>Metazoa</taxon>
        <taxon>Ecdysozoa</taxon>
        <taxon>Arthropoda</taxon>
        <taxon>Hexapoda</taxon>
        <taxon>Insecta</taxon>
        <taxon>Pterygota</taxon>
        <taxon>Neoptera</taxon>
        <taxon>Endopterygota</taxon>
        <taxon>Diptera</taxon>
        <taxon>Nematocera</taxon>
        <taxon>Culicoidea</taxon>
        <taxon>Culicidae</taxon>
        <taxon>Anophelinae</taxon>
        <taxon>Anopheles</taxon>
        <taxon>Anopheles maculatus group</taxon>
    </lineage>
</organism>
<dbReference type="InterPro" id="IPR001102">
    <property type="entry name" value="Transglutaminase_N"/>
</dbReference>
<protein>
    <recommendedName>
        <fullName evidence="2">Transglutaminase N-terminal domain-containing protein</fullName>
    </recommendedName>
</protein>
<reference evidence="3" key="2">
    <citation type="submission" date="2020-05" db="UniProtKB">
        <authorList>
            <consortium name="EnsemblMetazoa"/>
        </authorList>
    </citation>
    <scope>IDENTIFICATION</scope>
    <source>
        <strain evidence="3">maculatus3</strain>
    </source>
</reference>
<proteinExistence type="inferred from homology"/>
<name>A0A182S9Y5_9DIPT</name>
<dbReference type="SUPFAM" id="SSF81296">
    <property type="entry name" value="E set domains"/>
    <property type="match status" value="1"/>
</dbReference>
<dbReference type="AlphaFoldDB" id="A0A182S9Y5"/>
<dbReference type="Pfam" id="PF00868">
    <property type="entry name" value="Transglut_N"/>
    <property type="match status" value="1"/>
</dbReference>
<dbReference type="Gene3D" id="2.60.40.10">
    <property type="entry name" value="Immunoglobulins"/>
    <property type="match status" value="1"/>
</dbReference>
<evidence type="ECO:0000313" key="4">
    <source>
        <dbReference type="Proteomes" id="UP000075901"/>
    </source>
</evidence>
<keyword evidence="4" id="KW-1185">Reference proteome</keyword>
<dbReference type="InterPro" id="IPR013783">
    <property type="entry name" value="Ig-like_fold"/>
</dbReference>
<comment type="similarity">
    <text evidence="1">Belongs to the transglutaminase superfamily. Transglutaminase family.</text>
</comment>
<evidence type="ECO:0000256" key="1">
    <source>
        <dbReference type="ARBA" id="ARBA00005968"/>
    </source>
</evidence>
<sequence>MEVRSTPLTLPFALWQQIPNEDENEIEDDILTDLIIQKIDACLEENGANHRTEKFEVISTSANKTGPSRLVIRRGQEFLVKLICNRSIRPKTDTVSLVLAVDPIAGEWISHGHGTVVYLLLQTDDNLVEEHDSDWSAKLQSTS</sequence>
<evidence type="ECO:0000313" key="3">
    <source>
        <dbReference type="EnsemblMetazoa" id="AMAM002610-PA"/>
    </source>
</evidence>
<feature type="domain" description="Transglutaminase N-terminal" evidence="2">
    <location>
        <begin position="37"/>
        <end position="142"/>
    </location>
</feature>
<dbReference type="EnsemblMetazoa" id="AMAM002610-RA">
    <property type="protein sequence ID" value="AMAM002610-PA"/>
    <property type="gene ID" value="AMAM002610"/>
</dbReference>
<dbReference type="InterPro" id="IPR014756">
    <property type="entry name" value="Ig_E-set"/>
</dbReference>